<evidence type="ECO:0000256" key="3">
    <source>
        <dbReference type="ARBA" id="ARBA00023274"/>
    </source>
</evidence>
<comment type="similarity">
    <text evidence="1 4">Belongs to the eukaryotic ribosomal protein eS25 family.</text>
</comment>
<evidence type="ECO:0000256" key="2">
    <source>
        <dbReference type="ARBA" id="ARBA00022980"/>
    </source>
</evidence>
<dbReference type="VEuPathDB" id="CryptoDB:Cvel_17275"/>
<dbReference type="EMBL" id="CDMZ01000408">
    <property type="protein sequence ID" value="CEM13685.1"/>
    <property type="molecule type" value="Genomic_DNA"/>
</dbReference>
<name>A0A0G4FJW6_9ALVE</name>
<dbReference type="GO" id="GO:1990904">
    <property type="term" value="C:ribonucleoprotein complex"/>
    <property type="evidence" value="ECO:0007669"/>
    <property type="project" value="UniProtKB-KW"/>
</dbReference>
<keyword evidence="2 4" id="KW-0689">Ribosomal protein</keyword>
<dbReference type="GO" id="GO:0005840">
    <property type="term" value="C:ribosome"/>
    <property type="evidence" value="ECO:0007669"/>
    <property type="project" value="UniProtKB-KW"/>
</dbReference>
<dbReference type="FunFam" id="3.30.63.20:FF:000001">
    <property type="entry name" value="40S ribosomal protein S25"/>
    <property type="match status" value="1"/>
</dbReference>
<dbReference type="Pfam" id="PF03297">
    <property type="entry name" value="Ribosomal_S25"/>
    <property type="match status" value="1"/>
</dbReference>
<proteinExistence type="inferred from homology"/>
<dbReference type="AlphaFoldDB" id="A0A0G4FJW6"/>
<organism evidence="6">
    <name type="scientific">Chromera velia CCMP2878</name>
    <dbReference type="NCBI Taxonomy" id="1169474"/>
    <lineage>
        <taxon>Eukaryota</taxon>
        <taxon>Sar</taxon>
        <taxon>Alveolata</taxon>
        <taxon>Colpodellida</taxon>
        <taxon>Chromeraceae</taxon>
        <taxon>Chromera</taxon>
    </lineage>
</organism>
<evidence type="ECO:0000256" key="1">
    <source>
        <dbReference type="ARBA" id="ARBA00009106"/>
    </source>
</evidence>
<protein>
    <recommendedName>
        <fullName evidence="4">40S ribosomal protein S25</fullName>
    </recommendedName>
</protein>
<evidence type="ECO:0000256" key="5">
    <source>
        <dbReference type="SAM" id="MobiDB-lite"/>
    </source>
</evidence>
<sequence length="108" mass="12027">MAPKVQKSKEQKAAAAAAGGRSRKKKWSKGKVREKLNNAVGMTKQAYERGLADIPKAKLITPAVVSDRLKVNGSIARQFIKHLEVEGHIRRVGDQNHHQMIYTRATNQ</sequence>
<reference evidence="6" key="1">
    <citation type="submission" date="2014-11" db="EMBL/GenBank/DDBJ databases">
        <authorList>
            <person name="Otto D Thomas"/>
            <person name="Naeem Raeece"/>
        </authorList>
    </citation>
    <scope>NUCLEOTIDE SEQUENCE</scope>
</reference>
<evidence type="ECO:0000313" key="6">
    <source>
        <dbReference type="EMBL" id="CEM13685.1"/>
    </source>
</evidence>
<dbReference type="PhylomeDB" id="A0A0G4FJW6"/>
<accession>A0A0G4FJW6</accession>
<evidence type="ECO:0000256" key="4">
    <source>
        <dbReference type="RuleBase" id="RU366057"/>
    </source>
</evidence>
<dbReference type="InterPro" id="IPR004977">
    <property type="entry name" value="Ribosomal_eS25"/>
</dbReference>
<dbReference type="Gene3D" id="3.30.63.20">
    <property type="match status" value="1"/>
</dbReference>
<gene>
    <name evidence="6" type="ORF">Cvel_17275</name>
</gene>
<feature type="region of interest" description="Disordered" evidence="5">
    <location>
        <begin position="1"/>
        <end position="30"/>
    </location>
</feature>
<feature type="compositionally biased region" description="Basic residues" evidence="5">
    <location>
        <begin position="21"/>
        <end position="30"/>
    </location>
</feature>
<dbReference type="PANTHER" id="PTHR12850">
    <property type="entry name" value="40S RIBOSOMAL PROTEIN S25"/>
    <property type="match status" value="1"/>
</dbReference>
<keyword evidence="3 4" id="KW-0687">Ribonucleoprotein</keyword>